<protein>
    <recommendedName>
        <fullName evidence="5">Right-handed parallel beta-helix repeat-containing protein</fullName>
    </recommendedName>
</protein>
<organism evidence="3 4">
    <name type="scientific">Candidatus Ruania gallistercoris</name>
    <dbReference type="NCBI Taxonomy" id="2838746"/>
    <lineage>
        <taxon>Bacteria</taxon>
        <taxon>Bacillati</taxon>
        <taxon>Actinomycetota</taxon>
        <taxon>Actinomycetes</taxon>
        <taxon>Micrococcales</taxon>
        <taxon>Ruaniaceae</taxon>
        <taxon>Ruania</taxon>
    </lineage>
</organism>
<reference evidence="3" key="1">
    <citation type="journal article" date="2021" name="PeerJ">
        <title>Extensive microbial diversity within the chicken gut microbiome revealed by metagenomics and culture.</title>
        <authorList>
            <person name="Gilroy R."/>
            <person name="Ravi A."/>
            <person name="Getino M."/>
            <person name="Pursley I."/>
            <person name="Horton D.L."/>
            <person name="Alikhan N.F."/>
            <person name="Baker D."/>
            <person name="Gharbi K."/>
            <person name="Hall N."/>
            <person name="Watson M."/>
            <person name="Adriaenssens E.M."/>
            <person name="Foster-Nyarko E."/>
            <person name="Jarju S."/>
            <person name="Secka A."/>
            <person name="Antonio M."/>
            <person name="Oren A."/>
            <person name="Chaudhuri R.R."/>
            <person name="La Ragione R."/>
            <person name="Hildebrand F."/>
            <person name="Pallen M.J."/>
        </authorList>
    </citation>
    <scope>NUCLEOTIDE SEQUENCE</scope>
    <source>
        <strain evidence="3">ChiGjej4B4-7305</strain>
    </source>
</reference>
<evidence type="ECO:0008006" key="5">
    <source>
        <dbReference type="Google" id="ProtNLM"/>
    </source>
</evidence>
<accession>A0A9D2EI43</accession>
<keyword evidence="2" id="KW-0732">Signal</keyword>
<proteinExistence type="predicted"/>
<name>A0A9D2EI43_9MICO</name>
<comment type="caution">
    <text evidence="3">The sequence shown here is derived from an EMBL/GenBank/DDBJ whole genome shotgun (WGS) entry which is preliminary data.</text>
</comment>
<feature type="compositionally biased region" description="Pro residues" evidence="1">
    <location>
        <begin position="151"/>
        <end position="181"/>
    </location>
</feature>
<feature type="compositionally biased region" description="Polar residues" evidence="1">
    <location>
        <begin position="24"/>
        <end position="35"/>
    </location>
</feature>
<feature type="region of interest" description="Disordered" evidence="1">
    <location>
        <begin position="15"/>
        <end position="35"/>
    </location>
</feature>
<dbReference type="AlphaFoldDB" id="A0A9D2EI43"/>
<feature type="region of interest" description="Disordered" evidence="1">
    <location>
        <begin position="141"/>
        <end position="216"/>
    </location>
</feature>
<evidence type="ECO:0000256" key="1">
    <source>
        <dbReference type="SAM" id="MobiDB-lite"/>
    </source>
</evidence>
<evidence type="ECO:0000256" key="2">
    <source>
        <dbReference type="SAM" id="SignalP"/>
    </source>
</evidence>
<evidence type="ECO:0000313" key="3">
    <source>
        <dbReference type="EMBL" id="HIZ37825.1"/>
    </source>
</evidence>
<dbReference type="InterPro" id="IPR011050">
    <property type="entry name" value="Pectin_lyase_fold/virulence"/>
</dbReference>
<gene>
    <name evidence="3" type="ORF">H9815_18770</name>
</gene>
<feature type="chain" id="PRO_5039215666" description="Right-handed parallel beta-helix repeat-containing protein" evidence="2">
    <location>
        <begin position="18"/>
        <end position="447"/>
    </location>
</feature>
<dbReference type="EMBL" id="DXBY01000322">
    <property type="protein sequence ID" value="HIZ37825.1"/>
    <property type="molecule type" value="Genomic_DNA"/>
</dbReference>
<feature type="signal peptide" evidence="2">
    <location>
        <begin position="1"/>
        <end position="17"/>
    </location>
</feature>
<reference evidence="3" key="2">
    <citation type="submission" date="2021-04" db="EMBL/GenBank/DDBJ databases">
        <authorList>
            <person name="Gilroy R."/>
        </authorList>
    </citation>
    <scope>NUCLEOTIDE SEQUENCE</scope>
    <source>
        <strain evidence="3">ChiGjej4B4-7305</strain>
    </source>
</reference>
<dbReference type="Proteomes" id="UP000824037">
    <property type="component" value="Unassembled WGS sequence"/>
</dbReference>
<evidence type="ECO:0000313" key="4">
    <source>
        <dbReference type="Proteomes" id="UP000824037"/>
    </source>
</evidence>
<dbReference type="SUPFAM" id="SSF51126">
    <property type="entry name" value="Pectin lyase-like"/>
    <property type="match status" value="1"/>
</dbReference>
<sequence length="447" mass="46909">MTAVLLTALGSVTTASAAPRDTEGQNQPSDLTESGSITVTEDGAVIDGLHVQGSIAVQADDVTIKNTTVTYGGHHSIRIYPGATGTLIQDSRVECLDPDRTNGIVFAGYTAERVELEGCRNSFMSQGDNPTAVIDSTVDGEPFELNATGPAPSPEPEPSPEPAPSPEPEPAPSPEPSPEPTDPPEMDSDWPTPETTGPRYASQSSTGSLTSSRAGQVIERTTVNGRLTVQHDNVTVRDVLVNGTGTYMIQVLPTADGSCPTNVTFEYVEIDGASAAENDIPLYSPECGYTFDHGHIHNVGRSSRVVHDTTISNSYIFSSRTGDSGAHRGGVGNNGGSGNALINNVLLCEGGGCSAAIPMYGDFAPVTDYLIEHNLLATTGSYCAYGGSVGSKPYPNGSNIRFIDNHFSTRYGPNCGQYGPIAAFDNGVRGNVWSGNVWHETGEPINL</sequence>
<feature type="compositionally biased region" description="Low complexity" evidence="1">
    <location>
        <begin position="202"/>
        <end position="212"/>
    </location>
</feature>